<proteinExistence type="predicted"/>
<dbReference type="EMBL" id="CAJNIZ010047303">
    <property type="protein sequence ID" value="CAE7765726.1"/>
    <property type="molecule type" value="Genomic_DNA"/>
</dbReference>
<evidence type="ECO:0000313" key="1">
    <source>
        <dbReference type="EMBL" id="CAE7765726.1"/>
    </source>
</evidence>
<dbReference type="AlphaFoldDB" id="A0A812XZ04"/>
<reference evidence="1" key="1">
    <citation type="submission" date="2021-02" db="EMBL/GenBank/DDBJ databases">
        <authorList>
            <person name="Dougan E. K."/>
            <person name="Rhodes N."/>
            <person name="Thang M."/>
            <person name="Chan C."/>
        </authorList>
    </citation>
    <scope>NUCLEOTIDE SEQUENCE</scope>
</reference>
<organism evidence="1 2">
    <name type="scientific">Symbiodinium pilosum</name>
    <name type="common">Dinoflagellate</name>
    <dbReference type="NCBI Taxonomy" id="2952"/>
    <lineage>
        <taxon>Eukaryota</taxon>
        <taxon>Sar</taxon>
        <taxon>Alveolata</taxon>
        <taxon>Dinophyceae</taxon>
        <taxon>Suessiales</taxon>
        <taxon>Symbiodiniaceae</taxon>
        <taxon>Symbiodinium</taxon>
    </lineage>
</organism>
<keyword evidence="2" id="KW-1185">Reference proteome</keyword>
<feature type="non-terminal residue" evidence="1">
    <location>
        <position position="1"/>
    </location>
</feature>
<evidence type="ECO:0000313" key="2">
    <source>
        <dbReference type="Proteomes" id="UP000649617"/>
    </source>
</evidence>
<protein>
    <submittedName>
        <fullName evidence="1">Uncharacterized protein</fullName>
    </submittedName>
</protein>
<dbReference type="Proteomes" id="UP000649617">
    <property type="component" value="Unassembled WGS sequence"/>
</dbReference>
<dbReference type="InterPro" id="IPR011718">
    <property type="entry name" value="GshA"/>
</dbReference>
<accession>A0A812XZ04</accession>
<dbReference type="OrthoDB" id="10611346at2759"/>
<name>A0A812XZ04_SYMPI</name>
<comment type="caution">
    <text evidence="1">The sequence shown here is derived from an EMBL/GenBank/DDBJ whole genome shotgun (WGS) entry which is preliminary data.</text>
</comment>
<gene>
    <name evidence="1" type="ORF">SPIL2461_LOCUS22446</name>
</gene>
<feature type="non-terminal residue" evidence="1">
    <location>
        <position position="141"/>
    </location>
</feature>
<sequence>DKLSYARHGARATRFLLQEGVHSSLRCGPGPREGRPLEIVLVCVRGQVCSYFARLGASSSTATGSLNVPGSSFVRRSEFESSPEFAEAAELVRKEWGRYVLLGRAAMLAMAREAIWYSLALASPGAGLDLYAAPCAEWVEA</sequence>
<dbReference type="Pfam" id="PF08886">
    <property type="entry name" value="GshA"/>
    <property type="match status" value="1"/>
</dbReference>